<dbReference type="PANTHER" id="PTHR43830">
    <property type="entry name" value="PROTEIN PSP1"/>
    <property type="match status" value="1"/>
</dbReference>
<feature type="compositionally biased region" description="Polar residues" evidence="1">
    <location>
        <begin position="58"/>
        <end position="70"/>
    </location>
</feature>
<sequence length="836" mass="88633">MTSLNTHPPSATSSPNPQAPAFRPSPARAATLSSAVYPYKTRAASQPAGERLPAPASNPDSGRQSPSTNGAGAYGVIGGARTPGRFGSALATGGTTTRANSFSAGELREPRNPSLTRTLSSHAEELPSRSPSTSPFPTFSPNSSPSTSPATHKQQPLPHPHSPPKAGANVSRSRSQSLATGVRPLPDRGFMMPMSTLENNGAFPRFEAGWSNSPQEASNMSPFTRGLPHLAGQAGRLPSAHDTFLARNAWGSSAPERNNPNAALSSSVHKALGGTQQPAYTAVGGFGETTNGNRSGTSSRRHSVSVVGGPGGRRDFGFGDGMTMLSPPGRGLGPLAFTDAELLPQKLENALSLEIDQSRRRGIEIEAWPRNVQPQPIPVATSAPKYDPLDEESRHQRGNTFPRARGLSSAEPMPIYGSSPIRGRPDQAGLATDRAPSGESKDGSQKSRFSFENASPVTRSGPVPVFESPLRGRDMPPPGLVSRQGGPGPIGSPPNFDPRLPPFAPFQQAMYARPPGGFPAGSMGPPSPTAHFSRPPYGGYYGGAPRPPSFPPAPGYGAPSIGQPPFPPSSYPPAPTSPVMPTSPGPSFSSLSLSDLGKGVPLASLPPTTPLYIVTFKAGRRDVYYCPDPTLLISNGDCVIVEADRGSDLGTVIYDQLTPIDVREWQEKQATAALLSGASQHQPPGMAQATAQIPAKPRVPMNGGELAGADLSTLLSGAGPGGQPDMGGTTVRGPLAREVMPKRIFAKSSQGPEEQARMMDKLKDEYEAMMICREKVAQRGLPMQIVDAEYQWDRRKLTFYFKADKRVDFRDLTKENFRVFKSRIWMSMVPKDDPRC</sequence>
<feature type="compositionally biased region" description="Polar residues" evidence="1">
    <location>
        <begin position="210"/>
        <end position="222"/>
    </location>
</feature>
<dbReference type="EMBL" id="MCFC01000001">
    <property type="protein sequence ID" value="ORY35609.1"/>
    <property type="molecule type" value="Genomic_DNA"/>
</dbReference>
<organism evidence="3 4">
    <name type="scientific">Naematelia encephala</name>
    <dbReference type="NCBI Taxonomy" id="71784"/>
    <lineage>
        <taxon>Eukaryota</taxon>
        <taxon>Fungi</taxon>
        <taxon>Dikarya</taxon>
        <taxon>Basidiomycota</taxon>
        <taxon>Agaricomycotina</taxon>
        <taxon>Tremellomycetes</taxon>
        <taxon>Tremellales</taxon>
        <taxon>Naemateliaceae</taxon>
        <taxon>Naematelia</taxon>
    </lineage>
</organism>
<feature type="domain" description="PSP1 C-terminal" evidence="2">
    <location>
        <begin position="742"/>
        <end position="829"/>
    </location>
</feature>
<comment type="caution">
    <text evidence="3">The sequence shown here is derived from an EMBL/GenBank/DDBJ whole genome shotgun (WGS) entry which is preliminary data.</text>
</comment>
<reference evidence="3 4" key="1">
    <citation type="submission" date="2016-07" db="EMBL/GenBank/DDBJ databases">
        <title>Pervasive Adenine N6-methylation of Active Genes in Fungi.</title>
        <authorList>
            <consortium name="DOE Joint Genome Institute"/>
            <person name="Mondo S.J."/>
            <person name="Dannebaum R.O."/>
            <person name="Kuo R.C."/>
            <person name="Labutti K."/>
            <person name="Haridas S."/>
            <person name="Kuo A."/>
            <person name="Salamov A."/>
            <person name="Ahrendt S.R."/>
            <person name="Lipzen A."/>
            <person name="Sullivan W."/>
            <person name="Andreopoulos W.B."/>
            <person name="Clum A."/>
            <person name="Lindquist E."/>
            <person name="Daum C."/>
            <person name="Ramamoorthy G.K."/>
            <person name="Gryganskyi A."/>
            <person name="Culley D."/>
            <person name="Magnuson J.K."/>
            <person name="James T.Y."/>
            <person name="O'Malley M.A."/>
            <person name="Stajich J.E."/>
            <person name="Spatafora J.W."/>
            <person name="Visel A."/>
            <person name="Grigoriev I.V."/>
        </authorList>
    </citation>
    <scope>NUCLEOTIDE SEQUENCE [LARGE SCALE GENOMIC DNA]</scope>
    <source>
        <strain evidence="3 4">68-887.2</strain>
    </source>
</reference>
<feature type="compositionally biased region" description="Pro residues" evidence="1">
    <location>
        <begin position="562"/>
        <end position="584"/>
    </location>
</feature>
<evidence type="ECO:0000256" key="1">
    <source>
        <dbReference type="SAM" id="MobiDB-lite"/>
    </source>
</evidence>
<feature type="region of interest" description="Disordered" evidence="1">
    <location>
        <begin position="374"/>
        <end position="500"/>
    </location>
</feature>
<proteinExistence type="predicted"/>
<gene>
    <name evidence="3" type="ORF">BCR39DRAFT_511119</name>
</gene>
<evidence type="ECO:0000259" key="2">
    <source>
        <dbReference type="PROSITE" id="PS51411"/>
    </source>
</evidence>
<dbReference type="Pfam" id="PF04468">
    <property type="entry name" value="PSP1"/>
    <property type="match status" value="1"/>
</dbReference>
<feature type="region of interest" description="Disordered" evidence="1">
    <location>
        <begin position="206"/>
        <end position="225"/>
    </location>
</feature>
<dbReference type="PANTHER" id="PTHR43830:SF3">
    <property type="entry name" value="PROTEIN PSP1"/>
    <property type="match status" value="1"/>
</dbReference>
<name>A0A1Y2BLG9_9TREE</name>
<feature type="compositionally biased region" description="Polar residues" evidence="1">
    <location>
        <begin position="1"/>
        <end position="16"/>
    </location>
</feature>
<feature type="compositionally biased region" description="Low complexity" evidence="1">
    <location>
        <begin position="19"/>
        <end position="30"/>
    </location>
</feature>
<dbReference type="AlphaFoldDB" id="A0A1Y2BLG9"/>
<feature type="compositionally biased region" description="Pro residues" evidence="1">
    <location>
        <begin position="490"/>
        <end position="500"/>
    </location>
</feature>
<evidence type="ECO:0000313" key="4">
    <source>
        <dbReference type="Proteomes" id="UP000193986"/>
    </source>
</evidence>
<feature type="compositionally biased region" description="Polar residues" evidence="1">
    <location>
        <begin position="170"/>
        <end position="179"/>
    </location>
</feature>
<feature type="region of interest" description="Disordered" evidence="1">
    <location>
        <begin position="551"/>
        <end position="586"/>
    </location>
</feature>
<feature type="region of interest" description="Disordered" evidence="1">
    <location>
        <begin position="1"/>
        <end position="196"/>
    </location>
</feature>
<dbReference type="OrthoDB" id="243127at2759"/>
<keyword evidence="4" id="KW-1185">Reference proteome</keyword>
<dbReference type="Proteomes" id="UP000193986">
    <property type="component" value="Unassembled WGS sequence"/>
</dbReference>
<dbReference type="InterPro" id="IPR047767">
    <property type="entry name" value="PSP1-like"/>
</dbReference>
<dbReference type="GO" id="GO:0005737">
    <property type="term" value="C:cytoplasm"/>
    <property type="evidence" value="ECO:0007669"/>
    <property type="project" value="TreeGrafter"/>
</dbReference>
<protein>
    <recommendedName>
        <fullName evidence="2">PSP1 C-terminal domain-containing protein</fullName>
    </recommendedName>
</protein>
<feature type="compositionally biased region" description="Polar residues" evidence="1">
    <location>
        <begin position="446"/>
        <end position="458"/>
    </location>
</feature>
<dbReference type="InParanoid" id="A0A1Y2BLG9"/>
<accession>A0A1Y2BLG9</accession>
<feature type="region of interest" description="Disordered" evidence="1">
    <location>
        <begin position="279"/>
        <end position="315"/>
    </location>
</feature>
<feature type="compositionally biased region" description="Low complexity" evidence="1">
    <location>
        <begin position="128"/>
        <end position="149"/>
    </location>
</feature>
<dbReference type="PROSITE" id="PS51411">
    <property type="entry name" value="PSP1_C"/>
    <property type="match status" value="1"/>
</dbReference>
<evidence type="ECO:0000313" key="3">
    <source>
        <dbReference type="EMBL" id="ORY35609.1"/>
    </source>
</evidence>
<dbReference type="InterPro" id="IPR007557">
    <property type="entry name" value="PSP1_C"/>
</dbReference>
<feature type="compositionally biased region" description="Polar residues" evidence="1">
    <location>
        <begin position="93"/>
        <end position="103"/>
    </location>
</feature>